<accession>A0A9X3YNE9</accession>
<dbReference type="Proteomes" id="UP001139971">
    <property type="component" value="Unassembled WGS sequence"/>
</dbReference>
<gene>
    <name evidence="2" type="ORF">OD750_023575</name>
</gene>
<dbReference type="EMBL" id="JAOVZO020000020">
    <property type="protein sequence ID" value="MDC8015517.1"/>
    <property type="molecule type" value="Genomic_DNA"/>
</dbReference>
<proteinExistence type="predicted"/>
<evidence type="ECO:0000313" key="2">
    <source>
        <dbReference type="EMBL" id="MDC8015517.1"/>
    </source>
</evidence>
<evidence type="ECO:0000256" key="1">
    <source>
        <dbReference type="SAM" id="MobiDB-lite"/>
    </source>
</evidence>
<name>A0A9X3YNE9_9GAMM</name>
<dbReference type="Pfam" id="PF12244">
    <property type="entry name" value="DUF3606"/>
    <property type="match status" value="1"/>
</dbReference>
<organism evidence="2 3">
    <name type="scientific">Tahibacter soli</name>
    <dbReference type="NCBI Taxonomy" id="2983605"/>
    <lineage>
        <taxon>Bacteria</taxon>
        <taxon>Pseudomonadati</taxon>
        <taxon>Pseudomonadota</taxon>
        <taxon>Gammaproteobacteria</taxon>
        <taxon>Lysobacterales</taxon>
        <taxon>Rhodanobacteraceae</taxon>
        <taxon>Tahibacter</taxon>
    </lineage>
</organism>
<dbReference type="RefSeq" id="WP_272842131.1">
    <property type="nucleotide sequence ID" value="NZ_JAOVZO020000020.1"/>
</dbReference>
<keyword evidence="3" id="KW-1185">Reference proteome</keyword>
<sequence>MNVACWARIANAAASAIAVVFARRPSVRWRTDARAAREQSPRRHATFSANRSDAACGIRGVRHDEELLEAPPDEAANAPGLTPLDHVNDSGEPPKSAVELSSENNKPEVETLQGKRIDVTREDQLQYWSTYFGVTPAELRQAVRVVGPWARAVSAHLK</sequence>
<comment type="caution">
    <text evidence="2">The sequence shown here is derived from an EMBL/GenBank/DDBJ whole genome shotgun (WGS) entry which is preliminary data.</text>
</comment>
<evidence type="ECO:0000313" key="3">
    <source>
        <dbReference type="Proteomes" id="UP001139971"/>
    </source>
</evidence>
<dbReference type="AlphaFoldDB" id="A0A9X3YNE9"/>
<feature type="region of interest" description="Disordered" evidence="1">
    <location>
        <begin position="66"/>
        <end position="111"/>
    </location>
</feature>
<protein>
    <submittedName>
        <fullName evidence="2">DUF3606 domain-containing protein</fullName>
    </submittedName>
</protein>
<reference evidence="2" key="1">
    <citation type="submission" date="2023-02" db="EMBL/GenBank/DDBJ databases">
        <title>Tahibacter soli sp. nov. isolated from soil.</title>
        <authorList>
            <person name="Baek J.H."/>
            <person name="Lee J.K."/>
            <person name="Choi D.G."/>
            <person name="Jeon C.O."/>
        </authorList>
    </citation>
    <scope>NUCLEOTIDE SEQUENCE</scope>
    <source>
        <strain evidence="2">BL</strain>
    </source>
</reference>
<dbReference type="InterPro" id="IPR022037">
    <property type="entry name" value="DUF3606"/>
</dbReference>